<dbReference type="Pfam" id="PF01725">
    <property type="entry name" value="Ham1p_like"/>
    <property type="match status" value="1"/>
</dbReference>
<keyword evidence="7 10" id="KW-0546">Nucleotide metabolism</keyword>
<dbReference type="PANTHER" id="PTHR11067">
    <property type="entry name" value="INOSINE TRIPHOSPHATE PYROPHOSPHATASE/HAM1 PROTEIN"/>
    <property type="match status" value="1"/>
</dbReference>
<dbReference type="GO" id="GO:0017111">
    <property type="term" value="F:ribonucleoside triphosphate phosphatase activity"/>
    <property type="evidence" value="ECO:0007669"/>
    <property type="project" value="InterPro"/>
</dbReference>
<proteinExistence type="inferred from homology"/>
<organism evidence="12 13">
    <name type="scientific">Christiangramia echinicola</name>
    <dbReference type="NCBI Taxonomy" id="279359"/>
    <lineage>
        <taxon>Bacteria</taxon>
        <taxon>Pseudomonadati</taxon>
        <taxon>Bacteroidota</taxon>
        <taxon>Flavobacteriia</taxon>
        <taxon>Flavobacteriales</taxon>
        <taxon>Flavobacteriaceae</taxon>
        <taxon>Christiangramia</taxon>
    </lineage>
</organism>
<dbReference type="InterPro" id="IPR029001">
    <property type="entry name" value="ITPase-like_fam"/>
</dbReference>
<sequence>MKLVFATHNPNKFKEIQSLLPDHIELLSLKDIGCDEDIEETGDTIDENAIIKAEYVKNHYGYDCFADDTGLEVNSLAGAPGVFSARYAGEKKDDNANVEKLLSQLEKRDDRSARFKTVIALNLKGNENLFTGICEGEITSERKGDKGFGYDPIFVPTGFDKTFAEMDLSEKSKISHRGMAFKELIEYLSK</sequence>
<dbReference type="GO" id="GO:0005829">
    <property type="term" value="C:cytosol"/>
    <property type="evidence" value="ECO:0007669"/>
    <property type="project" value="TreeGrafter"/>
</dbReference>
<comment type="cofactor">
    <cofactor evidence="10">
        <name>Mg(2+)</name>
        <dbReference type="ChEBI" id="CHEBI:18420"/>
    </cofactor>
    <text evidence="10">Binds 1 Mg(2+) ion per subunit.</text>
</comment>
<dbReference type="GO" id="GO:0035870">
    <property type="term" value="F:dITP diphosphatase activity"/>
    <property type="evidence" value="ECO:0007669"/>
    <property type="project" value="UniProtKB-UniRule"/>
</dbReference>
<dbReference type="GO" id="GO:0036220">
    <property type="term" value="F:ITP diphosphatase activity"/>
    <property type="evidence" value="ECO:0007669"/>
    <property type="project" value="UniProtKB-UniRule"/>
</dbReference>
<comment type="function">
    <text evidence="10">Pyrophosphatase that catalyzes the hydrolysis of nucleoside triphosphates to their monophosphate derivatives, with a high preference for the non-canonical purine nucleotides XTP (xanthosine triphosphate), dITP (deoxyinosine triphosphate) and ITP. Seems to function as a house-cleaning enzyme that removes non-canonical purine nucleotides from the nucleotide pool, thus preventing their incorporation into DNA/RNA and avoiding chromosomal lesions.</text>
</comment>
<dbReference type="CDD" id="cd00515">
    <property type="entry name" value="HAM1"/>
    <property type="match status" value="1"/>
</dbReference>
<evidence type="ECO:0000256" key="9">
    <source>
        <dbReference type="ARBA" id="ARBA00052017"/>
    </source>
</evidence>
<evidence type="ECO:0000256" key="8">
    <source>
        <dbReference type="ARBA" id="ARBA00051875"/>
    </source>
</evidence>
<feature type="binding site" evidence="10">
    <location>
        <begin position="148"/>
        <end position="151"/>
    </location>
    <ligand>
        <name>substrate</name>
    </ligand>
</feature>
<feature type="binding site" evidence="10">
    <location>
        <begin position="176"/>
        <end position="177"/>
    </location>
    <ligand>
        <name>substrate</name>
    </ligand>
</feature>
<dbReference type="RefSeq" id="WP_089660801.1">
    <property type="nucleotide sequence ID" value="NZ_LT629745.1"/>
</dbReference>
<dbReference type="SUPFAM" id="SSF52972">
    <property type="entry name" value="ITPase-like"/>
    <property type="match status" value="1"/>
</dbReference>
<dbReference type="GO" id="GO:0046872">
    <property type="term" value="F:metal ion binding"/>
    <property type="evidence" value="ECO:0007669"/>
    <property type="project" value="UniProtKB-KW"/>
</dbReference>
<protein>
    <recommendedName>
        <fullName evidence="10">dITP/XTP pyrophosphatase</fullName>
        <ecNumber evidence="10">3.6.1.66</ecNumber>
    </recommendedName>
    <alternativeName>
        <fullName evidence="10">Non-canonical purine NTP pyrophosphatase</fullName>
    </alternativeName>
    <alternativeName>
        <fullName evidence="10">Non-standard purine NTP pyrophosphatase</fullName>
    </alternativeName>
    <alternativeName>
        <fullName evidence="10">Nucleoside-triphosphate diphosphatase</fullName>
    </alternativeName>
    <alternativeName>
        <fullName evidence="10">Nucleoside-triphosphate pyrophosphatase</fullName>
        <shortName evidence="10">NTPase</shortName>
    </alternativeName>
</protein>
<dbReference type="NCBIfam" id="TIGR00042">
    <property type="entry name" value="RdgB/HAM1 family non-canonical purine NTP pyrophosphatase"/>
    <property type="match status" value="1"/>
</dbReference>
<keyword evidence="5 10" id="KW-0378">Hydrolase</keyword>
<keyword evidence="3 10" id="KW-0479">Metal-binding</keyword>
<dbReference type="FunFam" id="3.90.950.10:FF:000001">
    <property type="entry name" value="dITP/XTP pyrophosphatase"/>
    <property type="match status" value="1"/>
</dbReference>
<feature type="binding site" evidence="10">
    <location>
        <position position="68"/>
    </location>
    <ligand>
        <name>Mg(2+)</name>
        <dbReference type="ChEBI" id="CHEBI:18420"/>
    </ligand>
</feature>
<evidence type="ECO:0000256" key="5">
    <source>
        <dbReference type="ARBA" id="ARBA00022801"/>
    </source>
</evidence>
<comment type="catalytic activity">
    <reaction evidence="8 10">
        <text>dITP + H2O = dIMP + diphosphate + H(+)</text>
        <dbReference type="Rhea" id="RHEA:28342"/>
        <dbReference type="ChEBI" id="CHEBI:15377"/>
        <dbReference type="ChEBI" id="CHEBI:15378"/>
        <dbReference type="ChEBI" id="CHEBI:33019"/>
        <dbReference type="ChEBI" id="CHEBI:61194"/>
        <dbReference type="ChEBI" id="CHEBI:61382"/>
        <dbReference type="EC" id="3.6.1.66"/>
    </reaction>
</comment>
<dbReference type="GO" id="GO:0036222">
    <property type="term" value="F:XTP diphosphatase activity"/>
    <property type="evidence" value="ECO:0007669"/>
    <property type="project" value="UniProtKB-UniRule"/>
</dbReference>
<comment type="catalytic activity">
    <reaction evidence="10">
        <text>ITP + H2O = IMP + diphosphate + H(+)</text>
        <dbReference type="Rhea" id="RHEA:29399"/>
        <dbReference type="ChEBI" id="CHEBI:15377"/>
        <dbReference type="ChEBI" id="CHEBI:15378"/>
        <dbReference type="ChEBI" id="CHEBI:33019"/>
        <dbReference type="ChEBI" id="CHEBI:58053"/>
        <dbReference type="ChEBI" id="CHEBI:61402"/>
        <dbReference type="EC" id="3.6.1.66"/>
    </reaction>
</comment>
<keyword evidence="13" id="KW-1185">Reference proteome</keyword>
<feature type="binding site" evidence="10">
    <location>
        <position position="69"/>
    </location>
    <ligand>
        <name>substrate</name>
    </ligand>
</feature>
<evidence type="ECO:0000256" key="11">
    <source>
        <dbReference type="RuleBase" id="RU003781"/>
    </source>
</evidence>
<name>A0A1H1KRU2_9FLAO</name>
<dbReference type="GO" id="GO:0009117">
    <property type="term" value="P:nucleotide metabolic process"/>
    <property type="evidence" value="ECO:0007669"/>
    <property type="project" value="UniProtKB-KW"/>
</dbReference>
<dbReference type="AlphaFoldDB" id="A0A1H1KRU2"/>
<evidence type="ECO:0000256" key="3">
    <source>
        <dbReference type="ARBA" id="ARBA00022723"/>
    </source>
</evidence>
<evidence type="ECO:0000256" key="10">
    <source>
        <dbReference type="HAMAP-Rule" id="MF_01405"/>
    </source>
</evidence>
<dbReference type="GO" id="GO:0000166">
    <property type="term" value="F:nucleotide binding"/>
    <property type="evidence" value="ECO:0007669"/>
    <property type="project" value="UniProtKB-KW"/>
</dbReference>
<gene>
    <name evidence="12" type="ORF">SAMN04488552_0040</name>
</gene>
<accession>A0A1H1KRU2</accession>
<dbReference type="Gene3D" id="3.90.950.10">
    <property type="match status" value="1"/>
</dbReference>
<feature type="binding site" evidence="10">
    <location>
        <begin position="7"/>
        <end position="12"/>
    </location>
    <ligand>
        <name>substrate</name>
    </ligand>
</feature>
<dbReference type="InterPro" id="IPR002637">
    <property type="entry name" value="RdgB/HAM1"/>
</dbReference>
<dbReference type="NCBIfam" id="NF011398">
    <property type="entry name" value="PRK14823.1"/>
    <property type="match status" value="1"/>
</dbReference>
<reference evidence="12 13" key="1">
    <citation type="submission" date="2016-10" db="EMBL/GenBank/DDBJ databases">
        <authorList>
            <person name="Varghese N."/>
            <person name="Submissions S."/>
        </authorList>
    </citation>
    <scope>NUCLEOTIDE SEQUENCE [LARGE SCALE GENOMIC DNA]</scope>
    <source>
        <strain evidence="12 13">Mar_2010_102</strain>
    </source>
</reference>
<dbReference type="Proteomes" id="UP000198858">
    <property type="component" value="Chromosome I"/>
</dbReference>
<keyword evidence="6 10" id="KW-0460">Magnesium</keyword>
<comment type="similarity">
    <text evidence="1 10 11">Belongs to the HAM1 NTPase family.</text>
</comment>
<evidence type="ECO:0000256" key="2">
    <source>
        <dbReference type="ARBA" id="ARBA00011738"/>
    </source>
</evidence>
<dbReference type="STRING" id="1250231.SAMN04488552_0040"/>
<dbReference type="InterPro" id="IPR020922">
    <property type="entry name" value="dITP/XTP_pyrophosphatase"/>
</dbReference>
<feature type="binding site" evidence="10">
    <location>
        <position position="39"/>
    </location>
    <ligand>
        <name>Mg(2+)</name>
        <dbReference type="ChEBI" id="CHEBI:18420"/>
    </ligand>
</feature>
<evidence type="ECO:0000256" key="4">
    <source>
        <dbReference type="ARBA" id="ARBA00022741"/>
    </source>
</evidence>
<evidence type="ECO:0000256" key="1">
    <source>
        <dbReference type="ARBA" id="ARBA00008023"/>
    </source>
</evidence>
<dbReference type="EMBL" id="LT629745">
    <property type="protein sequence ID" value="SDR65068.1"/>
    <property type="molecule type" value="Genomic_DNA"/>
</dbReference>
<evidence type="ECO:0000313" key="13">
    <source>
        <dbReference type="Proteomes" id="UP000198858"/>
    </source>
</evidence>
<evidence type="ECO:0000256" key="6">
    <source>
        <dbReference type="ARBA" id="ARBA00022842"/>
    </source>
</evidence>
<dbReference type="PANTHER" id="PTHR11067:SF9">
    <property type="entry name" value="INOSINE TRIPHOSPHATE PYROPHOSPHATASE"/>
    <property type="match status" value="1"/>
</dbReference>
<comment type="subunit">
    <text evidence="2 10">Homodimer.</text>
</comment>
<dbReference type="EC" id="3.6.1.66" evidence="10"/>
<feature type="active site" description="Proton acceptor" evidence="10">
    <location>
        <position position="68"/>
    </location>
</feature>
<dbReference type="HAMAP" id="MF_01405">
    <property type="entry name" value="Non_canon_purine_NTPase"/>
    <property type="match status" value="1"/>
</dbReference>
<evidence type="ECO:0000256" key="7">
    <source>
        <dbReference type="ARBA" id="ARBA00023080"/>
    </source>
</evidence>
<keyword evidence="4 10" id="KW-0547">Nucleotide-binding</keyword>
<evidence type="ECO:0000313" key="12">
    <source>
        <dbReference type="EMBL" id="SDR65068.1"/>
    </source>
</evidence>
<dbReference type="GO" id="GO:0009146">
    <property type="term" value="P:purine nucleoside triphosphate catabolic process"/>
    <property type="evidence" value="ECO:0007669"/>
    <property type="project" value="UniProtKB-UniRule"/>
</dbReference>
<feature type="binding site" evidence="10">
    <location>
        <position position="171"/>
    </location>
    <ligand>
        <name>substrate</name>
    </ligand>
</feature>
<comment type="catalytic activity">
    <reaction evidence="9 10">
        <text>XTP + H2O = XMP + diphosphate + H(+)</text>
        <dbReference type="Rhea" id="RHEA:28610"/>
        <dbReference type="ChEBI" id="CHEBI:15377"/>
        <dbReference type="ChEBI" id="CHEBI:15378"/>
        <dbReference type="ChEBI" id="CHEBI:33019"/>
        <dbReference type="ChEBI" id="CHEBI:57464"/>
        <dbReference type="ChEBI" id="CHEBI:61314"/>
        <dbReference type="EC" id="3.6.1.66"/>
    </reaction>
</comment>